<name>A0AAU7BTA0_9FLAO</name>
<feature type="transmembrane region" description="Helical" evidence="1">
    <location>
        <begin position="6"/>
        <end position="25"/>
    </location>
</feature>
<gene>
    <name evidence="2" type="ORF">ABGB03_00135</name>
</gene>
<organism evidence="2">
    <name type="scientific">Pontimicrobium sp. SW4</name>
    <dbReference type="NCBI Taxonomy" id="3153519"/>
    <lineage>
        <taxon>Bacteria</taxon>
        <taxon>Pseudomonadati</taxon>
        <taxon>Bacteroidota</taxon>
        <taxon>Flavobacteriia</taxon>
        <taxon>Flavobacteriales</taxon>
        <taxon>Flavobacteriaceae</taxon>
        <taxon>Pontimicrobium</taxon>
    </lineage>
</organism>
<feature type="transmembrane region" description="Helical" evidence="1">
    <location>
        <begin position="67"/>
        <end position="88"/>
    </location>
</feature>
<keyword evidence="1" id="KW-0472">Membrane</keyword>
<protein>
    <recommendedName>
        <fullName evidence="3">DNA methyltransferase</fullName>
    </recommendedName>
</protein>
<sequence>MEDYLPLIIQLISGAVGGNLAGSLMKNFSLGTLWNSVVGILGGGLGGQVLGMLGIGDGGGEMDLSGILGSIGSGGVGGGILLAIVGVIKKAMK</sequence>
<evidence type="ECO:0008006" key="3">
    <source>
        <dbReference type="Google" id="ProtNLM"/>
    </source>
</evidence>
<evidence type="ECO:0000256" key="1">
    <source>
        <dbReference type="SAM" id="Phobius"/>
    </source>
</evidence>
<feature type="transmembrane region" description="Helical" evidence="1">
    <location>
        <begin position="32"/>
        <end position="55"/>
    </location>
</feature>
<accession>A0AAU7BTA0</accession>
<reference evidence="2" key="1">
    <citation type="submission" date="2024-05" db="EMBL/GenBank/DDBJ databases">
        <title>Pontimicrobium maritimus sp. nov., isolated form sea water.</title>
        <authorList>
            <person name="Muhammad N."/>
            <person name="Vuong T.Q."/>
            <person name="Han H.L."/>
            <person name="Kim S.-G."/>
        </authorList>
    </citation>
    <scope>NUCLEOTIDE SEQUENCE</scope>
    <source>
        <strain evidence="2">SW4</strain>
    </source>
</reference>
<keyword evidence="1" id="KW-0812">Transmembrane</keyword>
<proteinExistence type="predicted"/>
<keyword evidence="1" id="KW-1133">Transmembrane helix</keyword>
<evidence type="ECO:0000313" key="2">
    <source>
        <dbReference type="EMBL" id="XBG61329.1"/>
    </source>
</evidence>
<dbReference type="RefSeq" id="WP_347923775.1">
    <property type="nucleotide sequence ID" value="NZ_CP157199.1"/>
</dbReference>
<dbReference type="EMBL" id="CP157199">
    <property type="protein sequence ID" value="XBG61329.1"/>
    <property type="molecule type" value="Genomic_DNA"/>
</dbReference>
<dbReference type="AlphaFoldDB" id="A0AAU7BTA0"/>